<dbReference type="EMBL" id="JBHUCJ010000034">
    <property type="protein sequence ID" value="MFD3224775.1"/>
    <property type="molecule type" value="Genomic_DNA"/>
</dbReference>
<reference evidence="3 4" key="1">
    <citation type="submission" date="2024-09" db="EMBL/GenBank/DDBJ databases">
        <title>Genomes of Rahnella.</title>
        <authorList>
            <person name="Mnguni F.C."/>
            <person name="Shin G.Y."/>
            <person name="Coutinho T."/>
        </authorList>
    </citation>
    <scope>NUCLEOTIDE SEQUENCE [LARGE SCALE GENOMIC DNA]</scope>
    <source>
        <strain evidence="3 4">20WA0057</strain>
    </source>
</reference>
<evidence type="ECO:0000259" key="1">
    <source>
        <dbReference type="Pfam" id="PF00534"/>
    </source>
</evidence>
<protein>
    <submittedName>
        <fullName evidence="3">Glycosyltransferase family 4 protein</fullName>
    </submittedName>
</protein>
<dbReference type="CDD" id="cd03804">
    <property type="entry name" value="GT4_WbaZ-like"/>
    <property type="match status" value="1"/>
</dbReference>
<dbReference type="Gene3D" id="3.40.50.2000">
    <property type="entry name" value="Glycogen Phosphorylase B"/>
    <property type="match status" value="2"/>
</dbReference>
<dbReference type="PANTHER" id="PTHR45947:SF3">
    <property type="entry name" value="SULFOQUINOVOSYL TRANSFERASE SQD2"/>
    <property type="match status" value="1"/>
</dbReference>
<organism evidence="3 4">
    <name type="scientific">Rahnella sp. (strain Y9602)</name>
    <dbReference type="NCBI Taxonomy" id="2703885"/>
    <lineage>
        <taxon>Bacteria</taxon>
        <taxon>Pseudomonadati</taxon>
        <taxon>Pseudomonadota</taxon>
        <taxon>Gammaproteobacteria</taxon>
        <taxon>Enterobacterales</taxon>
        <taxon>Yersiniaceae</taxon>
        <taxon>Rahnella</taxon>
    </lineage>
</organism>
<evidence type="ECO:0000313" key="4">
    <source>
        <dbReference type="Proteomes" id="UP001598201"/>
    </source>
</evidence>
<comment type="caution">
    <text evidence="3">The sequence shown here is derived from an EMBL/GenBank/DDBJ whole genome shotgun (WGS) entry which is preliminary data.</text>
</comment>
<evidence type="ECO:0000259" key="2">
    <source>
        <dbReference type="Pfam" id="PF13439"/>
    </source>
</evidence>
<dbReference type="InterPro" id="IPR050194">
    <property type="entry name" value="Glycosyltransferase_grp1"/>
</dbReference>
<dbReference type="Pfam" id="PF13439">
    <property type="entry name" value="Glyco_transf_4"/>
    <property type="match status" value="1"/>
</dbReference>
<dbReference type="SUPFAM" id="SSF53756">
    <property type="entry name" value="UDP-Glycosyltransferase/glycogen phosphorylase"/>
    <property type="match status" value="1"/>
</dbReference>
<evidence type="ECO:0000313" key="3">
    <source>
        <dbReference type="EMBL" id="MFD3224775.1"/>
    </source>
</evidence>
<dbReference type="PANTHER" id="PTHR45947">
    <property type="entry name" value="SULFOQUINOVOSYL TRANSFERASE SQD2"/>
    <property type="match status" value="1"/>
</dbReference>
<feature type="domain" description="Glycosyl transferase family 1" evidence="1">
    <location>
        <begin position="199"/>
        <end position="355"/>
    </location>
</feature>
<dbReference type="InterPro" id="IPR001296">
    <property type="entry name" value="Glyco_trans_1"/>
</dbReference>
<proteinExistence type="predicted"/>
<dbReference type="InterPro" id="IPR028098">
    <property type="entry name" value="Glyco_trans_4-like_N"/>
</dbReference>
<sequence length="384" mass="44062">MSHDVSVGIVADWLVTFAGSEKVIAEFIKLYPNADIYSVVDFLSDESRKKFYGKEATTSFIQRLPFAKKKYQQYLPLMPLAIEQLDVTGHDIVLSSSHAVAKGVLTGPDQLHISYVHSPIRYAWDFQHQYLREAGLNKGLKGKLARWFLHKIRIWDYRTANGVDHFIANSQFIARRIKKVYGRDADVIYPPVDVERFTLQENKEDFYFTASRMVPYKRIDLIVEAFSQMPDKKLVVIGDGSEMAKIKSRAGSNIEILGYQPDDVMQDYMRRTRAFVFAAEEDFGITPVEAQASGTPVIAFGKGGVLETIRPYGERNATGVFFSEQTAESLINAVRHFDTIKDSILPKDCRENALKFSAQRFHDELDEYIKTKWHDFNERKRIVY</sequence>
<name>A0ABW6CHP4_RAHSY</name>
<gene>
    <name evidence="3" type="ORF">ACFPK4_14615</name>
</gene>
<dbReference type="Proteomes" id="UP001598201">
    <property type="component" value="Unassembled WGS sequence"/>
</dbReference>
<dbReference type="Pfam" id="PF00534">
    <property type="entry name" value="Glycos_transf_1"/>
    <property type="match status" value="1"/>
</dbReference>
<accession>A0ABW6CHP4</accession>
<dbReference type="RefSeq" id="WP_015690361.1">
    <property type="nucleotide sequence ID" value="NZ_JAFMPA010000089.1"/>
</dbReference>
<feature type="domain" description="Glycosyltransferase subfamily 4-like N-terminal" evidence="2">
    <location>
        <begin position="19"/>
        <end position="196"/>
    </location>
</feature>
<keyword evidence="4" id="KW-1185">Reference proteome</keyword>